<keyword evidence="6" id="KW-1185">Reference proteome</keyword>
<dbReference type="InterPro" id="IPR014710">
    <property type="entry name" value="RmlC-like_jellyroll"/>
</dbReference>
<comment type="caution">
    <text evidence="5">The sequence shown here is derived from an EMBL/GenBank/DDBJ whole genome shotgun (WGS) entry which is preliminary data.</text>
</comment>
<dbReference type="Pfam" id="PF07883">
    <property type="entry name" value="Cupin_2"/>
    <property type="match status" value="1"/>
</dbReference>
<dbReference type="InterPro" id="IPR009057">
    <property type="entry name" value="Homeodomain-like_sf"/>
</dbReference>
<evidence type="ECO:0000313" key="5">
    <source>
        <dbReference type="EMBL" id="NBH61221.1"/>
    </source>
</evidence>
<sequence length="366" mass="42773">MEWHYPNQNWELYYVADGKIRFDVEGETYIAEKDCLVHIPPYHTHELEVLEDARVFDYGGETYTLELLEDYKSLQTHQPEKLKDPEFGFCIYNNIDDSAFGDSAAFAHRHPFYEIVFLEETDGAHIIDYTAYDDLKNVVFLISPGQVHYWKNVTRAKGILIYFQEEFLFQSSISVSSVWEIQLFKEMVEMPAIYMDEDFAQTMRAVCRMMLKEYESKSPDYAQVLRACLNILLIYFHRRHREIAHQGIARTPGMAGELHLRLQNLIDQRVCENLSVSEYAEILGVSQSHLNEQIKKITGKTVGTLIREAQFSEAKRLLVNTELNITEIAETMRFQDTAYFCRAFKRQVGMSPSQYRAKCRENKVSQ</sequence>
<dbReference type="GO" id="GO:0003700">
    <property type="term" value="F:DNA-binding transcription factor activity"/>
    <property type="evidence" value="ECO:0007669"/>
    <property type="project" value="InterPro"/>
</dbReference>
<dbReference type="Pfam" id="PF12833">
    <property type="entry name" value="HTH_18"/>
    <property type="match status" value="1"/>
</dbReference>
<dbReference type="Gene3D" id="1.10.10.60">
    <property type="entry name" value="Homeodomain-like"/>
    <property type="match status" value="1"/>
</dbReference>
<organism evidence="5 6">
    <name type="scientific">Anaerotruncus colihominis</name>
    <dbReference type="NCBI Taxonomy" id="169435"/>
    <lineage>
        <taxon>Bacteria</taxon>
        <taxon>Bacillati</taxon>
        <taxon>Bacillota</taxon>
        <taxon>Clostridia</taxon>
        <taxon>Eubacteriales</taxon>
        <taxon>Oscillospiraceae</taxon>
        <taxon>Anaerotruncus</taxon>
    </lineage>
</organism>
<protein>
    <submittedName>
        <fullName evidence="5">AraC family transcriptional regulator</fullName>
    </submittedName>
</protein>
<keyword evidence="2" id="KW-0238">DNA-binding</keyword>
<reference evidence="5 6" key="1">
    <citation type="submission" date="2018-08" db="EMBL/GenBank/DDBJ databases">
        <title>Murine metabolic-syndrome-specific gut microbial biobank.</title>
        <authorList>
            <person name="Liu C."/>
        </authorList>
    </citation>
    <scope>NUCLEOTIDE SEQUENCE [LARGE SCALE GENOMIC DNA]</scope>
    <source>
        <strain evidence="5 6">28</strain>
    </source>
</reference>
<keyword evidence="1" id="KW-0805">Transcription regulation</keyword>
<evidence type="ECO:0000313" key="6">
    <source>
        <dbReference type="Proteomes" id="UP000446866"/>
    </source>
</evidence>
<dbReference type="GO" id="GO:0043565">
    <property type="term" value="F:sequence-specific DNA binding"/>
    <property type="evidence" value="ECO:0007669"/>
    <property type="project" value="InterPro"/>
</dbReference>
<dbReference type="PANTHER" id="PTHR43280">
    <property type="entry name" value="ARAC-FAMILY TRANSCRIPTIONAL REGULATOR"/>
    <property type="match status" value="1"/>
</dbReference>
<dbReference type="Gene3D" id="2.60.120.10">
    <property type="entry name" value="Jelly Rolls"/>
    <property type="match status" value="1"/>
</dbReference>
<dbReference type="SMART" id="SM00342">
    <property type="entry name" value="HTH_ARAC"/>
    <property type="match status" value="1"/>
</dbReference>
<dbReference type="SUPFAM" id="SSF51182">
    <property type="entry name" value="RmlC-like cupins"/>
    <property type="match status" value="1"/>
</dbReference>
<evidence type="ECO:0000259" key="4">
    <source>
        <dbReference type="PROSITE" id="PS01124"/>
    </source>
</evidence>
<dbReference type="EMBL" id="QXWK01000010">
    <property type="protein sequence ID" value="NBH61221.1"/>
    <property type="molecule type" value="Genomic_DNA"/>
</dbReference>
<dbReference type="SUPFAM" id="SSF46689">
    <property type="entry name" value="Homeodomain-like"/>
    <property type="match status" value="1"/>
</dbReference>
<dbReference type="PROSITE" id="PS01124">
    <property type="entry name" value="HTH_ARAC_FAMILY_2"/>
    <property type="match status" value="1"/>
</dbReference>
<dbReference type="PANTHER" id="PTHR43280:SF32">
    <property type="entry name" value="TRANSCRIPTIONAL REGULATORY PROTEIN"/>
    <property type="match status" value="1"/>
</dbReference>
<dbReference type="InterPro" id="IPR020449">
    <property type="entry name" value="Tscrpt_reg_AraC-type_HTH"/>
</dbReference>
<proteinExistence type="predicted"/>
<feature type="domain" description="HTH araC/xylS-type" evidence="4">
    <location>
        <begin position="260"/>
        <end position="358"/>
    </location>
</feature>
<dbReference type="InterPro" id="IPR011051">
    <property type="entry name" value="RmlC_Cupin_sf"/>
</dbReference>
<dbReference type="InterPro" id="IPR013096">
    <property type="entry name" value="Cupin_2"/>
</dbReference>
<name>A0A845QJE4_9FIRM</name>
<gene>
    <name evidence="5" type="ORF">D0435_06095</name>
</gene>
<dbReference type="RefSeq" id="WP_160201505.1">
    <property type="nucleotide sequence ID" value="NZ_QXWK01000010.1"/>
</dbReference>
<dbReference type="InterPro" id="IPR018060">
    <property type="entry name" value="HTH_AraC"/>
</dbReference>
<evidence type="ECO:0000256" key="1">
    <source>
        <dbReference type="ARBA" id="ARBA00023015"/>
    </source>
</evidence>
<dbReference type="Proteomes" id="UP000446866">
    <property type="component" value="Unassembled WGS sequence"/>
</dbReference>
<evidence type="ECO:0000256" key="3">
    <source>
        <dbReference type="ARBA" id="ARBA00023163"/>
    </source>
</evidence>
<dbReference type="AlphaFoldDB" id="A0A845QJE4"/>
<keyword evidence="3" id="KW-0804">Transcription</keyword>
<dbReference type="PRINTS" id="PR00032">
    <property type="entry name" value="HTHARAC"/>
</dbReference>
<evidence type="ECO:0000256" key="2">
    <source>
        <dbReference type="ARBA" id="ARBA00023125"/>
    </source>
</evidence>
<accession>A0A845QJE4</accession>